<reference evidence="5 6" key="1">
    <citation type="submission" date="2020-08" db="EMBL/GenBank/DDBJ databases">
        <title>Sequencing the genomes of 1000 actinobacteria strains.</title>
        <authorList>
            <person name="Klenk H.-P."/>
        </authorList>
    </citation>
    <scope>NUCLEOTIDE SEQUENCE [LARGE SCALE GENOMIC DNA]</scope>
    <source>
        <strain evidence="5 6">DSM 45362</strain>
    </source>
</reference>
<dbReference type="SUPFAM" id="SSF51905">
    <property type="entry name" value="FAD/NAD(P)-binding domain"/>
    <property type="match status" value="1"/>
</dbReference>
<dbReference type="AlphaFoldDB" id="A0A841BIQ8"/>
<keyword evidence="2" id="KW-0285">Flavoprotein</keyword>
<keyword evidence="3" id="KW-0274">FAD</keyword>
<dbReference type="Gene3D" id="3.30.9.10">
    <property type="entry name" value="D-Amino Acid Oxidase, subunit A, domain 2"/>
    <property type="match status" value="1"/>
</dbReference>
<evidence type="ECO:0000313" key="5">
    <source>
        <dbReference type="EMBL" id="MBB5866943.1"/>
    </source>
</evidence>
<accession>A0A841BIQ8</accession>
<proteinExistence type="predicted"/>
<organism evidence="5 6">
    <name type="scientific">Allocatelliglobosispora scoriae</name>
    <dbReference type="NCBI Taxonomy" id="643052"/>
    <lineage>
        <taxon>Bacteria</taxon>
        <taxon>Bacillati</taxon>
        <taxon>Actinomycetota</taxon>
        <taxon>Actinomycetes</taxon>
        <taxon>Micromonosporales</taxon>
        <taxon>Micromonosporaceae</taxon>
        <taxon>Allocatelliglobosispora</taxon>
    </lineage>
</organism>
<dbReference type="GO" id="GO:0016709">
    <property type="term" value="F:oxidoreductase activity, acting on paired donors, with incorporation or reduction of molecular oxygen, NAD(P)H as one donor, and incorporation of one atom of oxygen"/>
    <property type="evidence" value="ECO:0007669"/>
    <property type="project" value="UniProtKB-ARBA"/>
</dbReference>
<dbReference type="EMBL" id="JACHMN010000001">
    <property type="protein sequence ID" value="MBB5866943.1"/>
    <property type="molecule type" value="Genomic_DNA"/>
</dbReference>
<keyword evidence="5" id="KW-0378">Hydrolase</keyword>
<evidence type="ECO:0000256" key="1">
    <source>
        <dbReference type="ARBA" id="ARBA00001974"/>
    </source>
</evidence>
<evidence type="ECO:0000259" key="4">
    <source>
        <dbReference type="Pfam" id="PF01494"/>
    </source>
</evidence>
<dbReference type="Pfam" id="PF01494">
    <property type="entry name" value="FAD_binding_3"/>
    <property type="match status" value="1"/>
</dbReference>
<dbReference type="Pfam" id="PF21274">
    <property type="entry name" value="Rng_hyd_C"/>
    <property type="match status" value="1"/>
</dbReference>
<sequence length="828" mass="88011">MSDDPHAATGGRDIHTVRFPAADPPDQVAVLIVGAGPVGLSAAVELTARGVPVAVVDAARSVVLVRAGAMGHSPRTVEHFRRWGLLHRIRAAWTFPPEWNRGIRLVTSLAGHDLVPVRPLGDGPGRFSLARPIRRPQTALQQVFLDHLRQRGVTVAGGWRVEQLDEVGDGVRVTVTETTTGATRTIRSDYVIGADGGSSTVRRLAGIGRDGEHATEKMFRLVVRTAEGALGPAPSGTNIVVNQKASGFLAAISTREWRVYAGPYALDAEPAESELLATARAAFGTDVDLELASATTFYHATRIAQTFRRGRVLLAGDAAHVRTPGGNLGEGFGDVVNLGWKLAAVHSGLAPEALLDSYDAERRPHNWRIADHALDRSRRSRAVLAEIRAGGIPDDADLSPAAEARRAEIGELLTGDGGNRGEAPGVTFDERYDASGVIWHEPGQLADETPWAAAVYEDDPRPGHRAPDLYVDPWGDTLYDRLGDDFGLLVLGDDRTVEHALTAEAAARGLRLTVVHLTDGPSRYRYGTETGSILIRPDQHVAWRGDTLPPGGAAAVLDRILALPHASKGTTTMADYLDFTAPVGLRTRGTVLIVPGRGESTATYRRLGARLAADSYRVRVAPAPIIDDTDVPGSLDRYASLLADAVKGVGEDGPVTPLVLVGADTGAAVVAGLVTRPAPDAAWWPAAVVLAGLPGGTAYQAENWDDELDGRTHCPVHRGVLSDDPSVRPGSLTEPIPPLLLETAYAGTADLPHLLLAGADDPYSDRERLARLAESLPLARLAVVHGGHHDVLNDLQHRTVAAEIVTFLEALRSGPPLAPIIQTAHSAW</sequence>
<dbReference type="InterPro" id="IPR002938">
    <property type="entry name" value="FAD-bd"/>
</dbReference>
<name>A0A841BIQ8_9ACTN</name>
<dbReference type="InterPro" id="IPR036188">
    <property type="entry name" value="FAD/NAD-bd_sf"/>
</dbReference>
<dbReference type="InterPro" id="IPR050641">
    <property type="entry name" value="RIFMO-like"/>
</dbReference>
<dbReference type="PRINTS" id="PR00420">
    <property type="entry name" value="RNGMNOXGNASE"/>
</dbReference>
<comment type="cofactor">
    <cofactor evidence="1">
        <name>FAD</name>
        <dbReference type="ChEBI" id="CHEBI:57692"/>
    </cofactor>
</comment>
<feature type="domain" description="FAD-binding" evidence="4">
    <location>
        <begin position="28"/>
        <end position="372"/>
    </location>
</feature>
<dbReference type="Proteomes" id="UP000587527">
    <property type="component" value="Unassembled WGS sequence"/>
</dbReference>
<dbReference type="Gene3D" id="3.50.50.60">
    <property type="entry name" value="FAD/NAD(P)-binding domain"/>
    <property type="match status" value="1"/>
</dbReference>
<dbReference type="RefSeq" id="WP_221469651.1">
    <property type="nucleotide sequence ID" value="NZ_JACHMN010000001.1"/>
</dbReference>
<dbReference type="SUPFAM" id="SSF53474">
    <property type="entry name" value="alpha/beta-Hydrolases"/>
    <property type="match status" value="1"/>
</dbReference>
<dbReference type="PANTHER" id="PTHR43004">
    <property type="entry name" value="TRK SYSTEM POTASSIUM UPTAKE PROTEIN"/>
    <property type="match status" value="1"/>
</dbReference>
<evidence type="ECO:0000256" key="3">
    <source>
        <dbReference type="ARBA" id="ARBA00022827"/>
    </source>
</evidence>
<gene>
    <name evidence="5" type="ORF">F4553_000322</name>
</gene>
<evidence type="ECO:0000313" key="6">
    <source>
        <dbReference type="Proteomes" id="UP000587527"/>
    </source>
</evidence>
<dbReference type="GO" id="GO:0071949">
    <property type="term" value="F:FAD binding"/>
    <property type="evidence" value="ECO:0007669"/>
    <property type="project" value="InterPro"/>
</dbReference>
<dbReference type="Gene3D" id="3.40.50.1820">
    <property type="entry name" value="alpha/beta hydrolase"/>
    <property type="match status" value="1"/>
</dbReference>
<dbReference type="InterPro" id="IPR029058">
    <property type="entry name" value="AB_hydrolase_fold"/>
</dbReference>
<dbReference type="Gene3D" id="3.40.30.120">
    <property type="match status" value="1"/>
</dbReference>
<evidence type="ECO:0000256" key="2">
    <source>
        <dbReference type="ARBA" id="ARBA00022630"/>
    </source>
</evidence>
<keyword evidence="6" id="KW-1185">Reference proteome</keyword>
<protein>
    <submittedName>
        <fullName evidence="5">2-polyprenyl-6-methoxyphenol hydroxylase-like FAD-dependent oxidoreductase/alpha-beta hydrolase superfamily lysophospholipase</fullName>
    </submittedName>
</protein>
<comment type="caution">
    <text evidence="5">The sequence shown here is derived from an EMBL/GenBank/DDBJ whole genome shotgun (WGS) entry which is preliminary data.</text>
</comment>
<dbReference type="PANTHER" id="PTHR43004:SF19">
    <property type="entry name" value="BINDING MONOOXYGENASE, PUTATIVE (JCVI)-RELATED"/>
    <property type="match status" value="1"/>
</dbReference>
<dbReference type="GO" id="GO:0016787">
    <property type="term" value="F:hydrolase activity"/>
    <property type="evidence" value="ECO:0007669"/>
    <property type="project" value="UniProtKB-KW"/>
</dbReference>